<protein>
    <submittedName>
        <fullName evidence="1">Uncharacterized protein</fullName>
    </submittedName>
</protein>
<gene>
    <name evidence="1" type="ORF">K503DRAFT_172509</name>
</gene>
<proteinExistence type="predicted"/>
<name>A0A1B7MDW1_9AGAM</name>
<evidence type="ECO:0000313" key="2">
    <source>
        <dbReference type="Proteomes" id="UP000092154"/>
    </source>
</evidence>
<dbReference type="Proteomes" id="UP000092154">
    <property type="component" value="Unassembled WGS sequence"/>
</dbReference>
<sequence length="183" mass="20704">MIPQELALLHYLHTILPPFRLNAVPRNSHRRDPLDISATSYLPPNLSQVRSGVNPEDNSQRASLNHLRLLRLHVNIHATCKTQTSLLIMRCCLSSMYILRRVKRCASMVLIVARDAPCINPQRNAAAGAPKSNSSYKVDEDFDSPFHRLRTPIHSNHPLQQPRTVENMEAAYYLSASSFTNIV</sequence>
<organism evidence="1 2">
    <name type="scientific">Rhizopogon vinicolor AM-OR11-026</name>
    <dbReference type="NCBI Taxonomy" id="1314800"/>
    <lineage>
        <taxon>Eukaryota</taxon>
        <taxon>Fungi</taxon>
        <taxon>Dikarya</taxon>
        <taxon>Basidiomycota</taxon>
        <taxon>Agaricomycotina</taxon>
        <taxon>Agaricomycetes</taxon>
        <taxon>Agaricomycetidae</taxon>
        <taxon>Boletales</taxon>
        <taxon>Suillineae</taxon>
        <taxon>Rhizopogonaceae</taxon>
        <taxon>Rhizopogon</taxon>
    </lineage>
</organism>
<dbReference type="EMBL" id="KV449943">
    <property type="protein sequence ID" value="OAX30778.1"/>
    <property type="molecule type" value="Genomic_DNA"/>
</dbReference>
<evidence type="ECO:0000313" key="1">
    <source>
        <dbReference type="EMBL" id="OAX30778.1"/>
    </source>
</evidence>
<accession>A0A1B7MDW1</accession>
<dbReference type="InParanoid" id="A0A1B7MDW1"/>
<dbReference type="AlphaFoldDB" id="A0A1B7MDW1"/>
<keyword evidence="2" id="KW-1185">Reference proteome</keyword>
<reference evidence="1 2" key="1">
    <citation type="submission" date="2016-06" db="EMBL/GenBank/DDBJ databases">
        <title>Comparative genomics of the ectomycorrhizal sister species Rhizopogon vinicolor and Rhizopogon vesiculosus (Basidiomycota: Boletales) reveals a divergence of the mating type B locus.</title>
        <authorList>
            <consortium name="DOE Joint Genome Institute"/>
            <person name="Mujic A.B."/>
            <person name="Kuo A."/>
            <person name="Tritt A."/>
            <person name="Lipzen A."/>
            <person name="Chen C."/>
            <person name="Johnson J."/>
            <person name="Sharma A."/>
            <person name="Barry K."/>
            <person name="Grigoriev I.V."/>
            <person name="Spatafora J.W."/>
        </authorList>
    </citation>
    <scope>NUCLEOTIDE SEQUENCE [LARGE SCALE GENOMIC DNA]</scope>
    <source>
        <strain evidence="1 2">AM-OR11-026</strain>
    </source>
</reference>